<dbReference type="InterPro" id="IPR030456">
    <property type="entry name" value="TF_fork_head_CS_2"/>
</dbReference>
<dbReference type="InterPro" id="IPR018122">
    <property type="entry name" value="TF_fork_head_CS_1"/>
</dbReference>
<dbReference type="InParanoid" id="E0VW41"/>
<organism>
    <name type="scientific">Pediculus humanus subsp. corporis</name>
    <name type="common">Body louse</name>
    <dbReference type="NCBI Taxonomy" id="121224"/>
    <lineage>
        <taxon>Eukaryota</taxon>
        <taxon>Metazoa</taxon>
        <taxon>Ecdysozoa</taxon>
        <taxon>Arthropoda</taxon>
        <taxon>Hexapoda</taxon>
        <taxon>Insecta</taxon>
        <taxon>Pterygota</taxon>
        <taxon>Neoptera</taxon>
        <taxon>Paraneoptera</taxon>
        <taxon>Psocodea</taxon>
        <taxon>Troctomorpha</taxon>
        <taxon>Phthiraptera</taxon>
        <taxon>Anoplura</taxon>
        <taxon>Pediculidae</taxon>
        <taxon>Pediculus</taxon>
    </lineage>
</organism>
<proteinExistence type="predicted"/>
<evidence type="ECO:0000259" key="6">
    <source>
        <dbReference type="PROSITE" id="PS50039"/>
    </source>
</evidence>
<evidence type="ECO:0000256" key="2">
    <source>
        <dbReference type="ARBA" id="ARBA00023125"/>
    </source>
</evidence>
<dbReference type="RefSeq" id="XP_002430335.1">
    <property type="nucleotide sequence ID" value="XM_002430290.1"/>
</dbReference>
<dbReference type="Pfam" id="PF00250">
    <property type="entry name" value="Forkhead"/>
    <property type="match status" value="1"/>
</dbReference>
<reference evidence="7" key="2">
    <citation type="submission" date="2007-04" db="EMBL/GenBank/DDBJ databases">
        <title>The genome of the human body louse.</title>
        <authorList>
            <consortium name="The Human Body Louse Genome Consortium"/>
            <person name="Kirkness E."/>
            <person name="Walenz B."/>
            <person name="Hass B."/>
            <person name="Bruggner R."/>
            <person name="Strausberg R."/>
        </authorList>
    </citation>
    <scope>NUCLEOTIDE SEQUENCE</scope>
    <source>
        <strain evidence="7">USDA</strain>
    </source>
</reference>
<keyword evidence="2 4" id="KW-0238">DNA-binding</keyword>
<evidence type="ECO:0000256" key="3">
    <source>
        <dbReference type="ARBA" id="ARBA00023242"/>
    </source>
</evidence>
<gene>
    <name evidence="8" type="primary">8239127</name>
    <name evidence="7" type="ORF">Phum_PHUM473500</name>
</gene>
<dbReference type="SMART" id="SM00339">
    <property type="entry name" value="FH"/>
    <property type="match status" value="1"/>
</dbReference>
<dbReference type="InterPro" id="IPR051770">
    <property type="entry name" value="Forkhead_box_regulator"/>
</dbReference>
<dbReference type="InterPro" id="IPR036390">
    <property type="entry name" value="WH_DNA-bd_sf"/>
</dbReference>
<dbReference type="GO" id="GO:0000978">
    <property type="term" value="F:RNA polymerase II cis-regulatory region sequence-specific DNA binding"/>
    <property type="evidence" value="ECO:0007669"/>
    <property type="project" value="TreeGrafter"/>
</dbReference>
<dbReference type="PANTHER" id="PTHR46262">
    <property type="entry name" value="FORKHEAD BOX PROTEIN BINIOU"/>
    <property type="match status" value="1"/>
</dbReference>
<dbReference type="GO" id="GO:0000981">
    <property type="term" value="F:DNA-binding transcription factor activity, RNA polymerase II-specific"/>
    <property type="evidence" value="ECO:0007669"/>
    <property type="project" value="TreeGrafter"/>
</dbReference>
<comment type="subcellular location">
    <subcellularLocation>
        <location evidence="1 4">Nucleus</location>
    </subcellularLocation>
</comment>
<dbReference type="AlphaFoldDB" id="E0VW41"/>
<dbReference type="VEuPathDB" id="VectorBase:PHUM473500"/>
<accession>E0VW41</accession>
<dbReference type="PRINTS" id="PR00053">
    <property type="entry name" value="FORKHEAD"/>
</dbReference>
<dbReference type="CTD" id="8239127"/>
<dbReference type="GO" id="GO:0005634">
    <property type="term" value="C:nucleus"/>
    <property type="evidence" value="ECO:0007669"/>
    <property type="project" value="UniProtKB-SubCell"/>
</dbReference>
<feature type="compositionally biased region" description="Low complexity" evidence="5">
    <location>
        <begin position="104"/>
        <end position="118"/>
    </location>
</feature>
<evidence type="ECO:0000313" key="9">
    <source>
        <dbReference type="Proteomes" id="UP000009046"/>
    </source>
</evidence>
<dbReference type="InterPro" id="IPR001766">
    <property type="entry name" value="Fork_head_dom"/>
</dbReference>
<dbReference type="SUPFAM" id="SSF46785">
    <property type="entry name" value="Winged helix' DNA-binding domain"/>
    <property type="match status" value="1"/>
</dbReference>
<dbReference type="FunFam" id="1.10.10.10:FF:000071">
    <property type="entry name" value="Forkhead box F1"/>
    <property type="match status" value="1"/>
</dbReference>
<feature type="compositionally biased region" description="Basic and acidic residues" evidence="5">
    <location>
        <begin position="1"/>
        <end position="23"/>
    </location>
</feature>
<dbReference type="EMBL" id="DS235817">
    <property type="protein sequence ID" value="EEB17597.1"/>
    <property type="molecule type" value="Genomic_DNA"/>
</dbReference>
<evidence type="ECO:0000313" key="8">
    <source>
        <dbReference type="EnsemblMetazoa" id="PHUM473500-PA"/>
    </source>
</evidence>
<dbReference type="GeneID" id="8239127"/>
<feature type="DNA-binding region" description="Fork-head" evidence="4">
    <location>
        <begin position="128"/>
        <end position="222"/>
    </location>
</feature>
<feature type="domain" description="Fork-head" evidence="6">
    <location>
        <begin position="128"/>
        <end position="222"/>
    </location>
</feature>
<keyword evidence="3 4" id="KW-0539">Nucleus</keyword>
<dbReference type="KEGG" id="phu:Phum_PHUM473500"/>
<reference evidence="7" key="1">
    <citation type="submission" date="2007-04" db="EMBL/GenBank/DDBJ databases">
        <title>Annotation of Pediculus humanus corporis strain USDA.</title>
        <authorList>
            <person name="Kirkness E."/>
            <person name="Hannick L."/>
            <person name="Hass B."/>
            <person name="Bruggner R."/>
            <person name="Lawson D."/>
            <person name="Bidwell S."/>
            <person name="Joardar V."/>
            <person name="Caler E."/>
            <person name="Walenz B."/>
            <person name="Inman J."/>
            <person name="Schobel S."/>
            <person name="Galinsky K."/>
            <person name="Amedeo P."/>
            <person name="Strausberg R."/>
        </authorList>
    </citation>
    <scope>NUCLEOTIDE SEQUENCE</scope>
    <source>
        <strain evidence="7">USDA</strain>
    </source>
</reference>
<feature type="compositionally biased region" description="Gly residues" evidence="5">
    <location>
        <begin position="71"/>
        <end position="86"/>
    </location>
</feature>
<dbReference type="EnsemblMetazoa" id="PHUM473500-RA">
    <property type="protein sequence ID" value="PHUM473500-PA"/>
    <property type="gene ID" value="PHUM473500"/>
</dbReference>
<reference evidence="8" key="3">
    <citation type="submission" date="2020-05" db="UniProtKB">
        <authorList>
            <consortium name="EnsemblMetazoa"/>
        </authorList>
    </citation>
    <scope>IDENTIFICATION</scope>
    <source>
        <strain evidence="8">USDA</strain>
    </source>
</reference>
<dbReference type="Gene3D" id="1.10.10.10">
    <property type="entry name" value="Winged helix-like DNA-binding domain superfamily/Winged helix DNA-binding domain"/>
    <property type="match status" value="1"/>
</dbReference>
<evidence type="ECO:0000256" key="5">
    <source>
        <dbReference type="SAM" id="MobiDB-lite"/>
    </source>
</evidence>
<dbReference type="PANTHER" id="PTHR46262:SF2">
    <property type="entry name" value="FORKHEAD BOX PROTEIN BINIOU"/>
    <property type="match status" value="1"/>
</dbReference>
<dbReference type="HOGENOM" id="CLU_685702_0_0_1"/>
<dbReference type="eggNOG" id="KOG2294">
    <property type="taxonomic scope" value="Eukaryota"/>
</dbReference>
<dbReference type="STRING" id="121224.E0VW41"/>
<dbReference type="GO" id="GO:0001710">
    <property type="term" value="P:mesodermal cell fate commitment"/>
    <property type="evidence" value="ECO:0007669"/>
    <property type="project" value="UniProtKB-ARBA"/>
</dbReference>
<evidence type="ECO:0000256" key="4">
    <source>
        <dbReference type="PROSITE-ProRule" id="PRU00089"/>
    </source>
</evidence>
<dbReference type="PROSITE" id="PS00658">
    <property type="entry name" value="FORK_HEAD_2"/>
    <property type="match status" value="1"/>
</dbReference>
<keyword evidence="9" id="KW-1185">Reference proteome</keyword>
<name>E0VW41_PEDHC</name>
<protein>
    <submittedName>
        <fullName evidence="7">Fork head domain transcription factor slp1, putative</fullName>
    </submittedName>
</protein>
<dbReference type="InterPro" id="IPR036388">
    <property type="entry name" value="WH-like_DNA-bd_sf"/>
</dbReference>
<dbReference type="OrthoDB" id="5954824at2759"/>
<feature type="region of interest" description="Disordered" evidence="5">
    <location>
        <begin position="66"/>
        <end position="125"/>
    </location>
</feature>
<dbReference type="Proteomes" id="UP000009046">
    <property type="component" value="Unassembled WGS sequence"/>
</dbReference>
<dbReference type="EMBL" id="AAZO01005740">
    <property type="status" value="NOT_ANNOTATED_CDS"/>
    <property type="molecule type" value="Genomic_DNA"/>
</dbReference>
<evidence type="ECO:0000256" key="1">
    <source>
        <dbReference type="ARBA" id="ARBA00004123"/>
    </source>
</evidence>
<dbReference type="PROSITE" id="PS50039">
    <property type="entry name" value="FORK_HEAD_3"/>
    <property type="match status" value="1"/>
</dbReference>
<dbReference type="GO" id="GO:0009887">
    <property type="term" value="P:animal organ morphogenesis"/>
    <property type="evidence" value="ECO:0007669"/>
    <property type="project" value="TreeGrafter"/>
</dbReference>
<evidence type="ECO:0000313" key="7">
    <source>
        <dbReference type="EMBL" id="EEB17597.1"/>
    </source>
</evidence>
<sequence>MMKSLDDSLHLDSSRSTITDHHLSQQTTTLSLHPNISVQHTHHNQHHLHGHNSVILSTSSASDNFNLGPTGSSGGNSGVHHTGGGLVSVSQSEELSLKLEKSSESTPSTTTSASTTKKQNAGIRRHEKPPLSYIALIAMAIQNSPTKKLTLNEIYTYLQQRYDFFRGAYQGWKNSVRHNLSLNECFVKLPKSMGRPGKGHYWTIDPSSDSMFVEGSFRRRPRGFKRKCQTLKPGSFHPGAFFGSPTTTMLQQTAHFDHPLHQQTIGNQPDGYSTGCTYSSQQPTLGHHYMTPQAYDYNLYQQNDRDWNNAAAAAHMVASFSVGSAFSSEQNAYMKPSPSPLPDQQSAGSITPPNNDYSYHYNVQTNNEHIQNFIIIIVVKLAFLCHDHDRPFFFFFLYIIIV</sequence>
<dbReference type="PROSITE" id="PS00657">
    <property type="entry name" value="FORK_HEAD_1"/>
    <property type="match status" value="1"/>
</dbReference>
<feature type="region of interest" description="Disordered" evidence="5">
    <location>
        <begin position="1"/>
        <end position="28"/>
    </location>
</feature>